<dbReference type="AlphaFoldDB" id="A0A3E2GUL1"/>
<proteinExistence type="predicted"/>
<comment type="caution">
    <text evidence="2">The sequence shown here is derived from an EMBL/GenBank/DDBJ whole genome shotgun (WGS) entry which is preliminary data.</text>
</comment>
<feature type="non-terminal residue" evidence="2">
    <location>
        <position position="1"/>
    </location>
</feature>
<feature type="region of interest" description="Disordered" evidence="1">
    <location>
        <begin position="18"/>
        <end position="49"/>
    </location>
</feature>
<feature type="compositionally biased region" description="Acidic residues" evidence="1">
    <location>
        <begin position="28"/>
        <end position="41"/>
    </location>
</feature>
<keyword evidence="3" id="KW-1185">Reference proteome</keyword>
<dbReference type="Proteomes" id="UP000258309">
    <property type="component" value="Unassembled WGS sequence"/>
</dbReference>
<reference evidence="2 3" key="1">
    <citation type="submission" date="2018-05" db="EMBL/GenBank/DDBJ databases">
        <title>Draft genome sequence of Scytalidium lignicola DSM 105466, a ubiquitous saprotrophic fungus.</title>
        <authorList>
            <person name="Buettner E."/>
            <person name="Gebauer A.M."/>
            <person name="Hofrichter M."/>
            <person name="Liers C."/>
            <person name="Kellner H."/>
        </authorList>
    </citation>
    <scope>NUCLEOTIDE SEQUENCE [LARGE SCALE GENOMIC DNA]</scope>
    <source>
        <strain evidence="2 3">DSM 105466</strain>
    </source>
</reference>
<name>A0A3E2GUL1_SCYLI</name>
<dbReference type="STRING" id="5539.A0A3E2GUL1"/>
<evidence type="ECO:0000313" key="3">
    <source>
        <dbReference type="Proteomes" id="UP000258309"/>
    </source>
</evidence>
<protein>
    <submittedName>
        <fullName evidence="2">Uncharacterized protein</fullName>
    </submittedName>
</protein>
<evidence type="ECO:0000313" key="2">
    <source>
        <dbReference type="EMBL" id="RFU24864.1"/>
    </source>
</evidence>
<organism evidence="2 3">
    <name type="scientific">Scytalidium lignicola</name>
    <name type="common">Hyphomycete</name>
    <dbReference type="NCBI Taxonomy" id="5539"/>
    <lineage>
        <taxon>Eukaryota</taxon>
        <taxon>Fungi</taxon>
        <taxon>Dikarya</taxon>
        <taxon>Ascomycota</taxon>
        <taxon>Pezizomycotina</taxon>
        <taxon>Leotiomycetes</taxon>
        <taxon>Leotiomycetes incertae sedis</taxon>
        <taxon>Scytalidium</taxon>
    </lineage>
</organism>
<dbReference type="OrthoDB" id="3508621at2759"/>
<sequence>ACWARVAAAPRLERGRWFRLSPDRAESDTEDEEDDEEEENKEDAGRDYPALKDEAVINIALVNFLNAVTLGTGTERWWNPERKAFHASFGTDANGEPVGLEAHVDGHLQELGTGHTHALVEISQAAQTGHNPERRPIVSQDRDQIFVTFAGYDANYLRYLGGDPGPVSFLTMHEFGSWDIRNPDHMNFFGALVVAIATPP</sequence>
<evidence type="ECO:0000256" key="1">
    <source>
        <dbReference type="SAM" id="MobiDB-lite"/>
    </source>
</evidence>
<feature type="non-terminal residue" evidence="2">
    <location>
        <position position="200"/>
    </location>
</feature>
<dbReference type="EMBL" id="NCSJ02000394">
    <property type="protein sequence ID" value="RFU24864.1"/>
    <property type="molecule type" value="Genomic_DNA"/>
</dbReference>
<gene>
    <name evidence="2" type="ORF">B7463_g11473</name>
</gene>
<feature type="compositionally biased region" description="Basic and acidic residues" evidence="1">
    <location>
        <begin position="18"/>
        <end position="27"/>
    </location>
</feature>
<accession>A0A3E2GUL1</accession>